<dbReference type="SUPFAM" id="SSF52980">
    <property type="entry name" value="Restriction endonuclease-like"/>
    <property type="match status" value="1"/>
</dbReference>
<name>A0ABN0ZN67_9BACI</name>
<keyword evidence="3" id="KW-1185">Reference proteome</keyword>
<organism evidence="2 3">
    <name type="scientific">Alkalibacillus silvisoli</name>
    <dbReference type="NCBI Taxonomy" id="392823"/>
    <lineage>
        <taxon>Bacteria</taxon>
        <taxon>Bacillati</taxon>
        <taxon>Bacillota</taxon>
        <taxon>Bacilli</taxon>
        <taxon>Bacillales</taxon>
        <taxon>Bacillaceae</taxon>
        <taxon>Alkalibacillus</taxon>
    </lineage>
</organism>
<dbReference type="Gene3D" id="3.40.1350.10">
    <property type="match status" value="1"/>
</dbReference>
<dbReference type="EMBL" id="BAAACZ010000005">
    <property type="protein sequence ID" value="GAA0453433.1"/>
    <property type="molecule type" value="Genomic_DNA"/>
</dbReference>
<comment type="caution">
    <text evidence="2">The sequence shown here is derived from an EMBL/GenBank/DDBJ whole genome shotgun (WGS) entry which is preliminary data.</text>
</comment>
<reference evidence="2 3" key="1">
    <citation type="journal article" date="2019" name="Int. J. Syst. Evol. Microbiol.">
        <title>The Global Catalogue of Microorganisms (GCM) 10K type strain sequencing project: providing services to taxonomists for standard genome sequencing and annotation.</title>
        <authorList>
            <consortium name="The Broad Institute Genomics Platform"/>
            <consortium name="The Broad Institute Genome Sequencing Center for Infectious Disease"/>
            <person name="Wu L."/>
            <person name="Ma J."/>
        </authorList>
    </citation>
    <scope>NUCLEOTIDE SEQUENCE [LARGE SCALE GENOMIC DNA]</scope>
    <source>
        <strain evidence="2 3">JCM 14193</strain>
    </source>
</reference>
<feature type="domain" description="Restriction endonuclease type IV Mrr" evidence="1">
    <location>
        <begin position="78"/>
        <end position="181"/>
    </location>
</feature>
<proteinExistence type="predicted"/>
<protein>
    <recommendedName>
        <fullName evidence="1">Restriction endonuclease type IV Mrr domain-containing protein</fullName>
    </recommendedName>
</protein>
<sequence>MLQIALTVVLLVGAVHLLIINRKKHKQNQQVYHLLDQSKDLKQTLAMGLYYRFNFKKDSETGEFTEQVSNHFIQQVEYEFEDFVAKVMENKFGGESVVTGTIGDYGVDIRHHRDDGLYLGQVKAHKNDIPFDPIAIIHSNIVQEKAEGGFIVTTSDFTPQARKYAQSLNIELINGEQFVSYLLESLKSGEQQLFGQPKEA</sequence>
<dbReference type="PANTHER" id="PTHR30015">
    <property type="entry name" value="MRR RESTRICTION SYSTEM PROTEIN"/>
    <property type="match status" value="1"/>
</dbReference>
<dbReference type="PANTHER" id="PTHR30015:SF7">
    <property type="entry name" value="TYPE IV METHYL-DIRECTED RESTRICTION ENZYME ECOKMRR"/>
    <property type="match status" value="1"/>
</dbReference>
<evidence type="ECO:0000313" key="2">
    <source>
        <dbReference type="EMBL" id="GAA0453433.1"/>
    </source>
</evidence>
<dbReference type="InterPro" id="IPR007560">
    <property type="entry name" value="Restrct_endonuc_IV_Mrr"/>
</dbReference>
<dbReference type="InterPro" id="IPR052906">
    <property type="entry name" value="Type_IV_Methyl-Rstrct_Enzyme"/>
</dbReference>
<accession>A0ABN0ZN67</accession>
<dbReference type="InterPro" id="IPR011856">
    <property type="entry name" value="tRNA_endonuc-like_dom_sf"/>
</dbReference>
<evidence type="ECO:0000313" key="3">
    <source>
        <dbReference type="Proteomes" id="UP001500740"/>
    </source>
</evidence>
<dbReference type="InterPro" id="IPR011335">
    <property type="entry name" value="Restrct_endonuc-II-like"/>
</dbReference>
<evidence type="ECO:0000259" key="1">
    <source>
        <dbReference type="Pfam" id="PF04471"/>
    </source>
</evidence>
<dbReference type="RefSeq" id="WP_343781604.1">
    <property type="nucleotide sequence ID" value="NZ_BAAACZ010000005.1"/>
</dbReference>
<dbReference type="Pfam" id="PF04471">
    <property type="entry name" value="Mrr_cat"/>
    <property type="match status" value="1"/>
</dbReference>
<dbReference type="Proteomes" id="UP001500740">
    <property type="component" value="Unassembled WGS sequence"/>
</dbReference>
<gene>
    <name evidence="2" type="ORF">GCM10008935_05200</name>
</gene>